<dbReference type="InterPro" id="IPR001308">
    <property type="entry name" value="ETF_a/FixB"/>
</dbReference>
<dbReference type="PIRSF" id="PIRSF000089">
    <property type="entry name" value="Electra_flavoP_a"/>
    <property type="match status" value="1"/>
</dbReference>
<reference evidence="4" key="1">
    <citation type="journal article" date="2014" name="Front. Microbiol.">
        <title>High frequency of phylogenetically diverse reductive dehalogenase-homologous genes in deep subseafloor sedimentary metagenomes.</title>
        <authorList>
            <person name="Kawai M."/>
            <person name="Futagami T."/>
            <person name="Toyoda A."/>
            <person name="Takaki Y."/>
            <person name="Nishi S."/>
            <person name="Hori S."/>
            <person name="Arai W."/>
            <person name="Tsubouchi T."/>
            <person name="Morono Y."/>
            <person name="Uchiyama I."/>
            <person name="Ito T."/>
            <person name="Fujiyama A."/>
            <person name="Inagaki F."/>
            <person name="Takami H."/>
        </authorList>
    </citation>
    <scope>NUCLEOTIDE SEQUENCE</scope>
    <source>
        <strain evidence="4">Expedition CK06-06</strain>
    </source>
</reference>
<proteinExistence type="inferred from homology"/>
<dbReference type="Pfam" id="PF00766">
    <property type="entry name" value="ETF_alpha"/>
    <property type="match status" value="1"/>
</dbReference>
<dbReference type="InterPro" id="IPR014730">
    <property type="entry name" value="ETF_a/b_N"/>
</dbReference>
<sequence>IYISHSDLKHYHERIFTDLIFDLIKKHKPSIFLFPSTEAGNALAARLAYRCRTGLVSDVLNLELKKEENNLLISDKPAYLGNIIVKITCPETRPQMCTVTMGTFQKNRLKKPDIEREKVQYNFDLLKLRIKIIGNPTRKDKPSATLSDAKIVLGGGHGLLSKENFDKIFKLAKNINGQVGGTRRPIMDGWMPEHLQIGISGETIFPDLYLSFGISGAIQHIVGITKSKTIVAINKDPNASIFKTADYCIIDDAPKILEGLLKYYRG</sequence>
<dbReference type="EMBL" id="BART01021715">
    <property type="protein sequence ID" value="GAH03401.1"/>
    <property type="molecule type" value="Genomic_DNA"/>
</dbReference>
<organism evidence="4">
    <name type="scientific">marine sediment metagenome</name>
    <dbReference type="NCBI Taxonomy" id="412755"/>
    <lineage>
        <taxon>unclassified sequences</taxon>
        <taxon>metagenomes</taxon>
        <taxon>ecological metagenomes</taxon>
    </lineage>
</organism>
<dbReference type="SUPFAM" id="SSF52402">
    <property type="entry name" value="Adenine nucleotide alpha hydrolases-like"/>
    <property type="match status" value="1"/>
</dbReference>
<comment type="caution">
    <text evidence="4">The sequence shown here is derived from an EMBL/GenBank/DDBJ whole genome shotgun (WGS) entry which is preliminary data.</text>
</comment>
<dbReference type="PANTHER" id="PTHR43153:SF1">
    <property type="entry name" value="ELECTRON TRANSFER FLAVOPROTEIN SUBUNIT ALPHA, MITOCHONDRIAL"/>
    <property type="match status" value="1"/>
</dbReference>
<dbReference type="Pfam" id="PF01012">
    <property type="entry name" value="ETF"/>
    <property type="match status" value="1"/>
</dbReference>
<feature type="domain" description="Electron transfer flavoprotein alpha subunit C-terminal" evidence="2">
    <location>
        <begin position="146"/>
        <end position="224"/>
    </location>
</feature>
<dbReference type="SUPFAM" id="SSF52467">
    <property type="entry name" value="DHS-like NAD/FAD-binding domain"/>
    <property type="match status" value="1"/>
</dbReference>
<evidence type="ECO:0008006" key="5">
    <source>
        <dbReference type="Google" id="ProtNLM"/>
    </source>
</evidence>
<evidence type="ECO:0000259" key="2">
    <source>
        <dbReference type="Pfam" id="PF00766"/>
    </source>
</evidence>
<evidence type="ECO:0000259" key="3">
    <source>
        <dbReference type="Pfam" id="PF01012"/>
    </source>
</evidence>
<protein>
    <recommendedName>
        <fullName evidence="5">Electron transfer flavoprotein alpha/beta-subunit N-terminal domain-containing protein</fullName>
    </recommendedName>
</protein>
<gene>
    <name evidence="4" type="ORF">S01H4_39960</name>
</gene>
<comment type="similarity">
    <text evidence="1">Belongs to the ETF alpha-subunit/FixB family.</text>
</comment>
<evidence type="ECO:0000256" key="1">
    <source>
        <dbReference type="ARBA" id="ARBA00005817"/>
    </source>
</evidence>
<dbReference type="InterPro" id="IPR014729">
    <property type="entry name" value="Rossmann-like_a/b/a_fold"/>
</dbReference>
<dbReference type="Gene3D" id="3.40.50.1220">
    <property type="entry name" value="TPP-binding domain"/>
    <property type="match status" value="1"/>
</dbReference>
<dbReference type="GO" id="GO:0009055">
    <property type="term" value="F:electron transfer activity"/>
    <property type="evidence" value="ECO:0007669"/>
    <property type="project" value="InterPro"/>
</dbReference>
<dbReference type="InterPro" id="IPR029035">
    <property type="entry name" value="DHS-like_NAD/FAD-binding_dom"/>
</dbReference>
<evidence type="ECO:0000313" key="4">
    <source>
        <dbReference type="EMBL" id="GAH03401.1"/>
    </source>
</evidence>
<dbReference type="PANTHER" id="PTHR43153">
    <property type="entry name" value="ELECTRON TRANSFER FLAVOPROTEIN ALPHA"/>
    <property type="match status" value="1"/>
</dbReference>
<accession>X1C5Q7</accession>
<name>X1C5Q7_9ZZZZ</name>
<dbReference type="GO" id="GO:0050660">
    <property type="term" value="F:flavin adenine dinucleotide binding"/>
    <property type="evidence" value="ECO:0007669"/>
    <property type="project" value="InterPro"/>
</dbReference>
<dbReference type="AlphaFoldDB" id="X1C5Q7"/>
<dbReference type="GO" id="GO:0033539">
    <property type="term" value="P:fatty acid beta-oxidation using acyl-CoA dehydrogenase"/>
    <property type="evidence" value="ECO:0007669"/>
    <property type="project" value="TreeGrafter"/>
</dbReference>
<feature type="non-terminal residue" evidence="4">
    <location>
        <position position="1"/>
    </location>
</feature>
<feature type="domain" description="Electron transfer flavoprotein alpha/beta-subunit N-terminal" evidence="3">
    <location>
        <begin position="1"/>
        <end position="116"/>
    </location>
</feature>
<dbReference type="Gene3D" id="3.40.50.620">
    <property type="entry name" value="HUPs"/>
    <property type="match status" value="1"/>
</dbReference>
<dbReference type="InterPro" id="IPR014731">
    <property type="entry name" value="ETF_asu_C"/>
</dbReference>